<dbReference type="Gene3D" id="1.25.40.20">
    <property type="entry name" value="Ankyrin repeat-containing domain"/>
    <property type="match status" value="1"/>
</dbReference>
<feature type="repeat" description="ANK" evidence="1">
    <location>
        <begin position="92"/>
        <end position="124"/>
    </location>
</feature>
<dbReference type="AlphaFoldDB" id="A0A395SR76"/>
<dbReference type="SMART" id="SM00248">
    <property type="entry name" value="ANK"/>
    <property type="match status" value="3"/>
</dbReference>
<dbReference type="InterPro" id="IPR010730">
    <property type="entry name" value="HET"/>
</dbReference>
<dbReference type="PROSITE" id="PS50088">
    <property type="entry name" value="ANK_REPEAT"/>
    <property type="match status" value="2"/>
</dbReference>
<evidence type="ECO:0000256" key="1">
    <source>
        <dbReference type="PROSITE-ProRule" id="PRU00023"/>
    </source>
</evidence>
<protein>
    <submittedName>
        <fullName evidence="4">Heterokaryon incompatibility</fullName>
    </submittedName>
</protein>
<accession>A0A395SR76</accession>
<dbReference type="Proteomes" id="UP000266152">
    <property type="component" value="Unassembled WGS sequence"/>
</dbReference>
<gene>
    <name evidence="4" type="ORF">FSPOR_1255</name>
</gene>
<dbReference type="EMBL" id="PXOF01000020">
    <property type="protein sequence ID" value="RGP74677.1"/>
    <property type="molecule type" value="Genomic_DNA"/>
</dbReference>
<dbReference type="PANTHER" id="PTHR33112">
    <property type="entry name" value="DOMAIN PROTEIN, PUTATIVE-RELATED"/>
    <property type="match status" value="1"/>
</dbReference>
<dbReference type="Pfam" id="PF06985">
    <property type="entry name" value="HET"/>
    <property type="match status" value="1"/>
</dbReference>
<dbReference type="SUPFAM" id="SSF48403">
    <property type="entry name" value="Ankyrin repeat"/>
    <property type="match status" value="1"/>
</dbReference>
<evidence type="ECO:0000259" key="3">
    <source>
        <dbReference type="Pfam" id="PF06985"/>
    </source>
</evidence>
<name>A0A395SR76_FUSSP</name>
<dbReference type="InterPro" id="IPR036770">
    <property type="entry name" value="Ankyrin_rpt-contain_sf"/>
</dbReference>
<organism evidence="4 5">
    <name type="scientific">Fusarium sporotrichioides</name>
    <dbReference type="NCBI Taxonomy" id="5514"/>
    <lineage>
        <taxon>Eukaryota</taxon>
        <taxon>Fungi</taxon>
        <taxon>Dikarya</taxon>
        <taxon>Ascomycota</taxon>
        <taxon>Pezizomycotina</taxon>
        <taxon>Sordariomycetes</taxon>
        <taxon>Hypocreomycetidae</taxon>
        <taxon>Hypocreales</taxon>
        <taxon>Nectriaceae</taxon>
        <taxon>Fusarium</taxon>
    </lineage>
</organism>
<dbReference type="PANTHER" id="PTHR33112:SF16">
    <property type="entry name" value="HETEROKARYON INCOMPATIBILITY DOMAIN-CONTAINING PROTEIN"/>
    <property type="match status" value="1"/>
</dbReference>
<feature type="compositionally biased region" description="Acidic residues" evidence="2">
    <location>
        <begin position="1"/>
        <end position="12"/>
    </location>
</feature>
<dbReference type="InterPro" id="IPR002110">
    <property type="entry name" value="Ankyrin_rpt"/>
</dbReference>
<feature type="domain" description="Heterokaryon incompatibility" evidence="3">
    <location>
        <begin position="497"/>
        <end position="648"/>
    </location>
</feature>
<proteinExistence type="predicted"/>
<comment type="caution">
    <text evidence="4">The sequence shown here is derived from an EMBL/GenBank/DDBJ whole genome shotgun (WGS) entry which is preliminary data.</text>
</comment>
<keyword evidence="1" id="KW-0040">ANK repeat</keyword>
<feature type="region of interest" description="Disordered" evidence="2">
    <location>
        <begin position="1"/>
        <end position="20"/>
    </location>
</feature>
<evidence type="ECO:0000313" key="5">
    <source>
        <dbReference type="Proteomes" id="UP000266152"/>
    </source>
</evidence>
<keyword evidence="5" id="KW-1185">Reference proteome</keyword>
<dbReference type="STRING" id="5514.A0A395SR76"/>
<sequence>MNPDSEEYDDTPDSPIAVSASHSRKAEAFSYPKRLYPATLGTTLKEIEAVTCAIEHGLDPNTLWTEEVLVETISKGGCVMPSRPRDSGTWPHWNTPLHRAIKFSDFESAHFLLQHGADVNLYNAVGKTPLHEAVWNEDYDAIRFLLDHKADMNNFTLGACIRYKDEGKDICGSAGELSIQRALSFSDFTSVQLLVEAGVDLCPPSQFPWTALDLALLYGDRRITAFLLTQGCQLSMGGPTSFNAVYQDSTRELLAFSRDSNIVPPRELYEAHCFVLAKIDQATAIDVEILIRRYFDALHETSNDTSSNKYIRICASCQDFQLGFKSVYETENRFSFDLHPSRKHLIDSASNGCSICAMIADALDHRESDPRSSNQGFGRQVGPKSDAVRLQPAMSGVDLHCMPVFCGELDTIIEVFRINDSLISAFENDYQMDTNTGSSSAMVTARKWIRICQENHSECQEAHINRQRKDIMPRRLLQVGTSDTHVRIVSVKDTVPYCALSYCWGAKDFFITKRDNLAQNMSGIPMASFPAIMQDAVSVVRSLGYEYIWIDALCIIQDDEQDWIHEAAIMGDVYSNAELTISTLVSSDCHTGLFQPRSVRVAYPVPLDVWQPKIGRQANTSQVLVPEWLQGDMKTHGHVHSRGWTLQEQLLSTRILYFGGGMLHFECLHDYVVEANPGGEIRRRFNHDDELEKRRDTKNALQGVVTTRNTRPFRIHEKTPSFELWKQQVEEFTRRSLTKASDRLPAFNAISKSLSRAIGCNPLCGIWDGEKLLESLCWKTKNRLPTPTSSPGIPSWTWIAGTGEISFGLTNRDGRDSVQTSSGATVVSINTEVTGLSITLKGTLHRKQCLHDLLLEHWKILATKRKYKSGVYLDYNIGDDRDIYTFDTLRFPEGPPYKGYGYPRWPNGRNAETLKVLLQKVDNRLNTFRRIGIGLIIEEHSSTRRRPKYVHKDGMIPVPCIDLGMTPDNWLKIDEETFIDQQFTLI</sequence>
<reference evidence="4 5" key="1">
    <citation type="journal article" date="2018" name="PLoS Pathog.">
        <title>Evolution of structural diversity of trichothecenes, a family of toxins produced by plant pathogenic and entomopathogenic fungi.</title>
        <authorList>
            <person name="Proctor R.H."/>
            <person name="McCormick S.P."/>
            <person name="Kim H.S."/>
            <person name="Cardoza R.E."/>
            <person name="Stanley A.M."/>
            <person name="Lindo L."/>
            <person name="Kelly A."/>
            <person name="Brown D.W."/>
            <person name="Lee T."/>
            <person name="Vaughan M.M."/>
            <person name="Alexander N.J."/>
            <person name="Busman M."/>
            <person name="Gutierrez S."/>
        </authorList>
    </citation>
    <scope>NUCLEOTIDE SEQUENCE [LARGE SCALE GENOMIC DNA]</scope>
    <source>
        <strain evidence="4 5">NRRL 3299</strain>
    </source>
</reference>
<evidence type="ECO:0000256" key="2">
    <source>
        <dbReference type="SAM" id="MobiDB-lite"/>
    </source>
</evidence>
<feature type="repeat" description="ANK" evidence="1">
    <location>
        <begin position="125"/>
        <end position="157"/>
    </location>
</feature>
<evidence type="ECO:0000313" key="4">
    <source>
        <dbReference type="EMBL" id="RGP74677.1"/>
    </source>
</evidence>
<dbReference type="PROSITE" id="PS50297">
    <property type="entry name" value="ANK_REP_REGION"/>
    <property type="match status" value="2"/>
</dbReference>
<dbReference type="Pfam" id="PF12796">
    <property type="entry name" value="Ank_2"/>
    <property type="match status" value="1"/>
</dbReference>